<dbReference type="HAMAP" id="MF_00909">
    <property type="entry name" value="FtsZ"/>
    <property type="match status" value="1"/>
</dbReference>
<feature type="domain" description="Tubulin/FtsZ 2-layer sandwich" evidence="10">
    <location>
        <begin position="212"/>
        <end position="330"/>
    </location>
</feature>
<keyword evidence="2 5" id="KW-0963">Cytoplasm</keyword>
<dbReference type="InterPro" id="IPR024757">
    <property type="entry name" value="FtsZ_C"/>
</dbReference>
<evidence type="ECO:0000259" key="10">
    <source>
        <dbReference type="SMART" id="SM00865"/>
    </source>
</evidence>
<evidence type="ECO:0000313" key="12">
    <source>
        <dbReference type="EMBL" id="PYD65771.1"/>
    </source>
</evidence>
<dbReference type="RefSeq" id="WP_078524354.1">
    <property type="nucleotide sequence ID" value="NZ_CP019875.1"/>
</dbReference>
<keyword evidence="5 7" id="KW-0717">Septation</keyword>
<feature type="compositionally biased region" description="Low complexity" evidence="8">
    <location>
        <begin position="460"/>
        <end position="470"/>
    </location>
</feature>
<dbReference type="GO" id="GO:0005737">
    <property type="term" value="C:cytoplasm"/>
    <property type="evidence" value="ECO:0007669"/>
    <property type="project" value="UniProtKB-SubCell"/>
</dbReference>
<dbReference type="Proteomes" id="UP000247512">
    <property type="component" value="Unassembled WGS sequence"/>
</dbReference>
<keyword evidence="5 7" id="KW-0132">Cell division</keyword>
<dbReference type="InterPro" id="IPR003008">
    <property type="entry name" value="Tubulin_FtsZ_GTPase"/>
</dbReference>
<dbReference type="GO" id="GO:0051258">
    <property type="term" value="P:protein polymerization"/>
    <property type="evidence" value="ECO:0007669"/>
    <property type="project" value="UniProtKB-UniRule"/>
</dbReference>
<keyword evidence="14" id="KW-1185">Reference proteome</keyword>
<keyword evidence="5 7" id="KW-0131">Cell cycle</keyword>
<sequence>MTLNLTIPQQNHSDFTPRITVIGVGGGGTNAVDNMIQSQLQGVEFIVANTDAQQLSHSKADRRIQLGPHLTQGLGAGAKPEIGRAAAEEACDELSRHLDGAHMVFITAGMGGGTGTGAAPVIARMARERGILTVGVVTKPFMFEGMRRTKSAEAGIAELQQFVDTLIVIPNQNLFRMANESTSWRDAFKMADNVLYMGVRGVTDLMMAPGLVNLDFADIRTIMAEMGKAMMGTGDAEGDNRAIAAAEAAISNPLLEDTSMKGAQGLLINITGGEDLTLFEVDQAANRIREEVAEDANIIFGSAIDTSLNGKIRVSVVATGIDNPPAGRATTQPAEAAAPATPAQPAPEAAAAPVAPATAQAAPQQPAAQQPAAPARPGHAPAHGAAQRPPAAPRAPSPHAVPPQVQRSSPRSPLFTENARAQAPEPQAAPRSLFGIVTGALRRHSTPPQPEAPQPQRTEPSVQQQPMAQPSAPPAPGNATPPEDGGLDIPAFLRRRSN</sequence>
<dbReference type="InterPro" id="IPR020805">
    <property type="entry name" value="Cell_div_FtsZ_CS"/>
</dbReference>
<dbReference type="FunFam" id="3.40.50.1440:FF:000001">
    <property type="entry name" value="Cell division protein FtsZ"/>
    <property type="match status" value="1"/>
</dbReference>
<evidence type="ECO:0000256" key="3">
    <source>
        <dbReference type="ARBA" id="ARBA00022741"/>
    </source>
</evidence>
<reference evidence="12 14" key="3">
    <citation type="submission" date="2017-06" db="EMBL/GenBank/DDBJ databases">
        <title>A draft genome sequence of Komagataeibacter nataicola LMG 1536.</title>
        <authorList>
            <person name="Skraban J."/>
            <person name="Cleenwerck I."/>
            <person name="Vandamme P."/>
            <person name="Trcek J."/>
        </authorList>
    </citation>
    <scope>NUCLEOTIDE SEQUENCE [LARGE SCALE GENOMIC DNA]</scope>
    <source>
        <strain evidence="12 14">LMG 1536</strain>
    </source>
</reference>
<feature type="region of interest" description="Disordered" evidence="8">
    <location>
        <begin position="321"/>
        <end position="498"/>
    </location>
</feature>
<dbReference type="InterPro" id="IPR000158">
    <property type="entry name" value="Cell_div_FtsZ"/>
</dbReference>
<dbReference type="InterPro" id="IPR045061">
    <property type="entry name" value="FtsZ/CetZ"/>
</dbReference>
<dbReference type="OrthoDB" id="9813375at2"/>
<keyword evidence="3 5" id="KW-0547">Nucleotide-binding</keyword>
<dbReference type="AlphaFoldDB" id="A0A9N7H158"/>
<dbReference type="SMART" id="SM00864">
    <property type="entry name" value="Tubulin"/>
    <property type="match status" value="1"/>
</dbReference>
<dbReference type="Proteomes" id="UP000189683">
    <property type="component" value="Chromosome"/>
</dbReference>
<keyword evidence="4 5" id="KW-0342">GTP-binding</keyword>
<dbReference type="CDD" id="cd02201">
    <property type="entry name" value="FtsZ_type1"/>
    <property type="match status" value="1"/>
</dbReference>
<name>A0A9N7H158_9PROT</name>
<dbReference type="GO" id="GO:0032153">
    <property type="term" value="C:cell division site"/>
    <property type="evidence" value="ECO:0007669"/>
    <property type="project" value="UniProtKB-UniRule"/>
</dbReference>
<dbReference type="InterPro" id="IPR036525">
    <property type="entry name" value="Tubulin/FtsZ_GTPase_sf"/>
</dbReference>
<comment type="subunit">
    <text evidence="5">Homodimer. Polymerizes to form a dynamic ring structure in a strictly GTP-dependent manner. Interacts directly with several other division proteins.</text>
</comment>
<organism evidence="11 13">
    <name type="scientific">Komagataeibacter nataicola</name>
    <dbReference type="NCBI Taxonomy" id="265960"/>
    <lineage>
        <taxon>Bacteria</taxon>
        <taxon>Pseudomonadati</taxon>
        <taxon>Pseudomonadota</taxon>
        <taxon>Alphaproteobacteria</taxon>
        <taxon>Acetobacterales</taxon>
        <taxon>Acetobacteraceae</taxon>
        <taxon>Komagataeibacter</taxon>
    </lineage>
</organism>
<evidence type="ECO:0000256" key="5">
    <source>
        <dbReference type="HAMAP-Rule" id="MF_00909"/>
    </source>
</evidence>
<feature type="binding site" evidence="5">
    <location>
        <position position="192"/>
    </location>
    <ligand>
        <name>GTP</name>
        <dbReference type="ChEBI" id="CHEBI:37565"/>
    </ligand>
</feature>
<feature type="compositionally biased region" description="Pro residues" evidence="8">
    <location>
        <begin position="390"/>
        <end position="401"/>
    </location>
</feature>
<evidence type="ECO:0000256" key="8">
    <source>
        <dbReference type="SAM" id="MobiDB-lite"/>
    </source>
</evidence>
<evidence type="ECO:0000256" key="4">
    <source>
        <dbReference type="ARBA" id="ARBA00023134"/>
    </source>
</evidence>
<evidence type="ECO:0000259" key="9">
    <source>
        <dbReference type="SMART" id="SM00864"/>
    </source>
</evidence>
<evidence type="ECO:0000313" key="11">
    <source>
        <dbReference type="EMBL" id="AQU86715.1"/>
    </source>
</evidence>
<dbReference type="PANTHER" id="PTHR30314">
    <property type="entry name" value="CELL DIVISION PROTEIN FTSZ-RELATED"/>
    <property type="match status" value="1"/>
</dbReference>
<dbReference type="InterPro" id="IPR008280">
    <property type="entry name" value="Tub_FtsZ_C"/>
</dbReference>
<feature type="domain" description="Tubulin/FtsZ GTPase" evidence="9">
    <location>
        <begin position="18"/>
        <end position="210"/>
    </location>
</feature>
<dbReference type="Gene3D" id="3.30.1330.20">
    <property type="entry name" value="Tubulin/FtsZ, C-terminal domain"/>
    <property type="match status" value="1"/>
</dbReference>
<dbReference type="Pfam" id="PF12327">
    <property type="entry name" value="FtsZ_C"/>
    <property type="match status" value="1"/>
</dbReference>
<accession>A0A9N7H158</accession>
<protein>
    <recommendedName>
        <fullName evidence="5 6">Cell division protein FtsZ</fullName>
    </recommendedName>
</protein>
<evidence type="ECO:0000256" key="6">
    <source>
        <dbReference type="NCBIfam" id="TIGR00065"/>
    </source>
</evidence>
<feature type="binding site" evidence="5">
    <location>
        <begin position="113"/>
        <end position="115"/>
    </location>
    <ligand>
        <name>GTP</name>
        <dbReference type="ChEBI" id="CHEBI:37565"/>
    </ligand>
</feature>
<dbReference type="SUPFAM" id="SSF52490">
    <property type="entry name" value="Tubulin nucleotide-binding domain-like"/>
    <property type="match status" value="1"/>
</dbReference>
<feature type="binding site" evidence="5">
    <location>
        <position position="148"/>
    </location>
    <ligand>
        <name>GTP</name>
        <dbReference type="ChEBI" id="CHEBI:37565"/>
    </ligand>
</feature>
<evidence type="ECO:0000313" key="14">
    <source>
        <dbReference type="Proteomes" id="UP000247512"/>
    </source>
</evidence>
<feature type="compositionally biased region" description="Low complexity" evidence="8">
    <location>
        <begin position="402"/>
        <end position="431"/>
    </location>
</feature>
<dbReference type="PROSITE" id="PS01134">
    <property type="entry name" value="FTSZ_1"/>
    <property type="match status" value="1"/>
</dbReference>
<dbReference type="KEGG" id="kna:B0W47_03715"/>
<comment type="function">
    <text evidence="5 7">Essential cell division protein that forms a contractile ring structure (Z ring) at the future cell division site. The regulation of the ring assembly controls the timing and the location of cell division. One of the functions of the FtsZ ring is to recruit other cell division proteins to the septum to produce a new cell wall between the dividing cells. Binds GTP and shows GTPase activity.</text>
</comment>
<dbReference type="PROSITE" id="PS01135">
    <property type="entry name" value="FTSZ_2"/>
    <property type="match status" value="1"/>
</dbReference>
<dbReference type="PANTHER" id="PTHR30314:SF3">
    <property type="entry name" value="MITOCHONDRIAL DIVISION PROTEIN FSZA"/>
    <property type="match status" value="1"/>
</dbReference>
<dbReference type="GO" id="GO:0005525">
    <property type="term" value="F:GTP binding"/>
    <property type="evidence" value="ECO:0007669"/>
    <property type="project" value="UniProtKB-UniRule"/>
</dbReference>
<dbReference type="InterPro" id="IPR018316">
    <property type="entry name" value="Tubulin/FtsZ_2-layer-sand-dom"/>
</dbReference>
<comment type="similarity">
    <text evidence="1 5 7">Belongs to the FtsZ family.</text>
</comment>
<dbReference type="GO" id="GO:0003924">
    <property type="term" value="F:GTPase activity"/>
    <property type="evidence" value="ECO:0007669"/>
    <property type="project" value="UniProtKB-UniRule"/>
</dbReference>
<proteinExistence type="inferred from homology"/>
<evidence type="ECO:0000256" key="2">
    <source>
        <dbReference type="ARBA" id="ARBA00022490"/>
    </source>
</evidence>
<dbReference type="GO" id="GO:0043093">
    <property type="term" value="P:FtsZ-dependent cytokinesis"/>
    <property type="evidence" value="ECO:0007669"/>
    <property type="project" value="UniProtKB-UniRule"/>
</dbReference>
<dbReference type="EMBL" id="CP019875">
    <property type="protein sequence ID" value="AQU86715.1"/>
    <property type="molecule type" value="Genomic_DNA"/>
</dbReference>
<reference evidence="11" key="2">
    <citation type="submission" date="2017-02" db="EMBL/GenBank/DDBJ databases">
        <authorList>
            <person name="Zhang H."/>
        </authorList>
    </citation>
    <scope>NUCLEOTIDE SEQUENCE</scope>
    <source>
        <strain evidence="11">RZS01</strain>
    </source>
</reference>
<comment type="subcellular location">
    <subcellularLocation>
        <location evidence="5">Cytoplasm</location>
    </subcellularLocation>
    <text evidence="5">Assembles at midcell at the inner surface of the cytoplasmic membrane.</text>
</comment>
<dbReference type="Gene3D" id="3.40.50.1440">
    <property type="entry name" value="Tubulin/FtsZ, GTPase domain"/>
    <property type="match status" value="1"/>
</dbReference>
<dbReference type="GO" id="GO:0000917">
    <property type="term" value="P:division septum assembly"/>
    <property type="evidence" value="ECO:0007669"/>
    <property type="project" value="UniProtKB-KW"/>
</dbReference>
<dbReference type="EMBL" id="NIRT01000022">
    <property type="protein sequence ID" value="PYD65771.1"/>
    <property type="molecule type" value="Genomic_DNA"/>
</dbReference>
<feature type="binding site" evidence="5">
    <location>
        <begin position="26"/>
        <end position="30"/>
    </location>
    <ligand>
        <name>GTP</name>
        <dbReference type="ChEBI" id="CHEBI:37565"/>
    </ligand>
</feature>
<evidence type="ECO:0000256" key="7">
    <source>
        <dbReference type="RuleBase" id="RU000631"/>
    </source>
</evidence>
<dbReference type="InterPro" id="IPR037103">
    <property type="entry name" value="Tubulin/FtsZ-like_C"/>
</dbReference>
<reference evidence="13" key="1">
    <citation type="submission" date="2017-02" db="EMBL/GenBank/DDBJ databases">
        <title>zhang.</title>
        <authorList>
            <person name="Zhang H."/>
        </authorList>
    </citation>
    <scope>NUCLEOTIDE SEQUENCE [LARGE SCALE GENOMIC DNA]</scope>
    <source>
        <strain evidence="13">RZS01</strain>
    </source>
</reference>
<gene>
    <name evidence="5" type="primary">ftsZ</name>
    <name evidence="11" type="ORF">B0W47_03715</name>
    <name evidence="12" type="ORF">CDI09_11890</name>
</gene>
<evidence type="ECO:0000313" key="13">
    <source>
        <dbReference type="Proteomes" id="UP000189683"/>
    </source>
</evidence>
<evidence type="ECO:0000256" key="1">
    <source>
        <dbReference type="ARBA" id="ARBA00009690"/>
    </source>
</evidence>
<feature type="binding site" evidence="5">
    <location>
        <position position="144"/>
    </location>
    <ligand>
        <name>GTP</name>
        <dbReference type="ChEBI" id="CHEBI:37565"/>
    </ligand>
</feature>
<feature type="compositionally biased region" description="Low complexity" evidence="8">
    <location>
        <begin position="326"/>
        <end position="389"/>
    </location>
</feature>
<dbReference type="Pfam" id="PF00091">
    <property type="entry name" value="Tubulin"/>
    <property type="match status" value="1"/>
</dbReference>
<dbReference type="FunFam" id="3.30.1330.20:FF:000011">
    <property type="entry name" value="Cell division protein FtsZ"/>
    <property type="match status" value="1"/>
</dbReference>
<dbReference type="NCBIfam" id="TIGR00065">
    <property type="entry name" value="ftsZ"/>
    <property type="match status" value="1"/>
</dbReference>
<dbReference type="SUPFAM" id="SSF55307">
    <property type="entry name" value="Tubulin C-terminal domain-like"/>
    <property type="match status" value="1"/>
</dbReference>
<dbReference type="SMART" id="SM00865">
    <property type="entry name" value="Tubulin_C"/>
    <property type="match status" value="1"/>
</dbReference>
<dbReference type="PRINTS" id="PR00423">
    <property type="entry name" value="CELLDVISFTSZ"/>
</dbReference>